<evidence type="ECO:0000256" key="12">
    <source>
        <dbReference type="RuleBase" id="RU000589"/>
    </source>
</evidence>
<dbReference type="PANTHER" id="PTHR31321">
    <property type="entry name" value="ACYL-COA THIOESTER HYDROLASE YBHC-RELATED"/>
    <property type="match status" value="1"/>
</dbReference>
<reference evidence="14 15" key="1">
    <citation type="submission" date="2019-01" db="EMBL/GenBank/DDBJ databases">
        <title>Sequencing of cultivated peanut Arachis hypogaea provides insights into genome evolution and oil improvement.</title>
        <authorList>
            <person name="Chen X."/>
        </authorList>
    </citation>
    <scope>NUCLEOTIDE SEQUENCE [LARGE SCALE GENOMIC DNA]</scope>
    <source>
        <strain evidence="15">cv. Fuhuasheng</strain>
        <tissue evidence="14">Leaves</tissue>
    </source>
</reference>
<organism evidence="14 15">
    <name type="scientific">Arachis hypogaea</name>
    <name type="common">Peanut</name>
    <dbReference type="NCBI Taxonomy" id="3818"/>
    <lineage>
        <taxon>Eukaryota</taxon>
        <taxon>Viridiplantae</taxon>
        <taxon>Streptophyta</taxon>
        <taxon>Embryophyta</taxon>
        <taxon>Tracheophyta</taxon>
        <taxon>Spermatophyta</taxon>
        <taxon>Magnoliopsida</taxon>
        <taxon>eudicotyledons</taxon>
        <taxon>Gunneridae</taxon>
        <taxon>Pentapetalae</taxon>
        <taxon>rosids</taxon>
        <taxon>fabids</taxon>
        <taxon>Fabales</taxon>
        <taxon>Fabaceae</taxon>
        <taxon>Papilionoideae</taxon>
        <taxon>50 kb inversion clade</taxon>
        <taxon>dalbergioids sensu lato</taxon>
        <taxon>Dalbergieae</taxon>
        <taxon>Pterocarpus clade</taxon>
        <taxon>Arachis</taxon>
    </lineage>
</organism>
<dbReference type="UniPathway" id="UPA00545">
    <property type="reaction ID" value="UER00823"/>
</dbReference>
<dbReference type="EMBL" id="SDMP01000009">
    <property type="protein sequence ID" value="RYR39645.1"/>
    <property type="molecule type" value="Genomic_DNA"/>
</dbReference>
<dbReference type="AlphaFoldDB" id="A0A445BLV5"/>
<dbReference type="PROSITE" id="PS00503">
    <property type="entry name" value="PECTINESTERASE_2"/>
    <property type="match status" value="1"/>
</dbReference>
<keyword evidence="5" id="KW-0134">Cell wall</keyword>
<dbReference type="Gene3D" id="2.160.20.10">
    <property type="entry name" value="Single-stranded right-handed beta-helix, Pectin lyase-like"/>
    <property type="match status" value="1"/>
</dbReference>
<proteinExistence type="inferred from homology"/>
<dbReference type="InterPro" id="IPR012334">
    <property type="entry name" value="Pectin_lyas_fold"/>
</dbReference>
<evidence type="ECO:0000313" key="14">
    <source>
        <dbReference type="EMBL" id="RYR39645.1"/>
    </source>
</evidence>
<evidence type="ECO:0000256" key="9">
    <source>
        <dbReference type="ARBA" id="ARBA00023085"/>
    </source>
</evidence>
<evidence type="ECO:0000256" key="10">
    <source>
        <dbReference type="ARBA" id="ARBA00047928"/>
    </source>
</evidence>
<dbReference type="FunFam" id="2.160.20.10:FF:000008">
    <property type="entry name" value="Pectinesterase"/>
    <property type="match status" value="1"/>
</dbReference>
<dbReference type="InterPro" id="IPR000070">
    <property type="entry name" value="Pectinesterase_cat"/>
</dbReference>
<dbReference type="GO" id="GO:0042545">
    <property type="term" value="P:cell wall modification"/>
    <property type="evidence" value="ECO:0007669"/>
    <property type="project" value="UniProtKB-UniRule"/>
</dbReference>
<protein>
    <recommendedName>
        <fullName evidence="4 12">Pectinesterase</fullName>
        <ecNumber evidence="4 12">3.1.1.11</ecNumber>
    </recommendedName>
</protein>
<evidence type="ECO:0000313" key="15">
    <source>
        <dbReference type="Proteomes" id="UP000289738"/>
    </source>
</evidence>
<keyword evidence="15" id="KW-1185">Reference proteome</keyword>
<dbReference type="OrthoDB" id="1373757at2759"/>
<evidence type="ECO:0000256" key="5">
    <source>
        <dbReference type="ARBA" id="ARBA00022512"/>
    </source>
</evidence>
<dbReference type="EC" id="3.1.1.11" evidence="4 12"/>
<keyword evidence="7" id="KW-0732">Signal</keyword>
<comment type="similarity">
    <text evidence="3">Belongs to the pectinesterase family.</text>
</comment>
<name>A0A445BLV5_ARAHY</name>
<dbReference type="InterPro" id="IPR033131">
    <property type="entry name" value="Pectinesterase_Asp_AS"/>
</dbReference>
<dbReference type="PANTHER" id="PTHR31321:SF81">
    <property type="entry name" value="PECTINESTERASE"/>
    <property type="match status" value="1"/>
</dbReference>
<evidence type="ECO:0000256" key="6">
    <source>
        <dbReference type="ARBA" id="ARBA00022525"/>
    </source>
</evidence>
<gene>
    <name evidence="14" type="ORF">Ahy_A09g045217</name>
</gene>
<keyword evidence="8 12" id="KW-0378">Hydrolase</keyword>
<dbReference type="STRING" id="3818.A0A445BLV5"/>
<evidence type="ECO:0000256" key="11">
    <source>
        <dbReference type="PROSITE-ProRule" id="PRU10040"/>
    </source>
</evidence>
<comment type="catalytic activity">
    <reaction evidence="10 12">
        <text>[(1-&gt;4)-alpha-D-galacturonosyl methyl ester](n) + n H2O = [(1-&gt;4)-alpha-D-galacturonosyl](n) + n methanol + n H(+)</text>
        <dbReference type="Rhea" id="RHEA:22380"/>
        <dbReference type="Rhea" id="RHEA-COMP:14570"/>
        <dbReference type="Rhea" id="RHEA-COMP:14573"/>
        <dbReference type="ChEBI" id="CHEBI:15377"/>
        <dbReference type="ChEBI" id="CHEBI:15378"/>
        <dbReference type="ChEBI" id="CHEBI:17790"/>
        <dbReference type="ChEBI" id="CHEBI:140522"/>
        <dbReference type="ChEBI" id="CHEBI:140523"/>
        <dbReference type="EC" id="3.1.1.11"/>
    </reaction>
</comment>
<feature type="domain" description="Pectinesterase catalytic" evidence="13">
    <location>
        <begin position="52"/>
        <end position="343"/>
    </location>
</feature>
<dbReference type="Proteomes" id="UP000289738">
    <property type="component" value="Chromosome A09"/>
</dbReference>
<evidence type="ECO:0000256" key="1">
    <source>
        <dbReference type="ARBA" id="ARBA00004191"/>
    </source>
</evidence>
<evidence type="ECO:0000256" key="4">
    <source>
        <dbReference type="ARBA" id="ARBA00013229"/>
    </source>
</evidence>
<feature type="active site" evidence="11">
    <location>
        <position position="210"/>
    </location>
</feature>
<evidence type="ECO:0000256" key="3">
    <source>
        <dbReference type="ARBA" id="ARBA00008891"/>
    </source>
</evidence>
<dbReference type="InterPro" id="IPR011050">
    <property type="entry name" value="Pectin_lyase_fold/virulence"/>
</dbReference>
<accession>A0A445BLV5</accession>
<dbReference type="GO" id="GO:0045490">
    <property type="term" value="P:pectin catabolic process"/>
    <property type="evidence" value="ECO:0007669"/>
    <property type="project" value="UniProtKB-UniRule"/>
</dbReference>
<dbReference type="SUPFAM" id="SSF51126">
    <property type="entry name" value="Pectin lyase-like"/>
    <property type="match status" value="1"/>
</dbReference>
<sequence>MAVKTRFQVIMMMITVFFLSSLCITLGTKLKFVGGSGPDLRLRDAESNKVRITVSQNGAGDFKTVTEAVNSIPQWNNRRFILYIAPGIYREKIMIPRTLPFVTFLGDASDPPTITGNDTASIVGRNGKPIGTFQSATVAVDANYFLAINIKFENTAAHWIGRRGEQGVALRISGTKAAFYNCTFYGAQDTLYDHKGLHYFNNCLIQGSVDFIFGSGRSLYENCYLNSTTRKVASITAQKRTNSSMESGFSFKNCTVTGSGQVFLGRAWGDYSTVVFSYTFMDKVVLSQGWSDWGDQKRDLRVYYGEYKCSGPGANLTGRVPWARMLTDEEAKPFTGIQFIEGDSWLISP</sequence>
<evidence type="ECO:0000256" key="8">
    <source>
        <dbReference type="ARBA" id="ARBA00022801"/>
    </source>
</evidence>
<evidence type="ECO:0000259" key="13">
    <source>
        <dbReference type="Pfam" id="PF01095"/>
    </source>
</evidence>
<comment type="subcellular location">
    <subcellularLocation>
        <location evidence="1">Secreted</location>
        <location evidence="1">Cell wall</location>
    </subcellularLocation>
</comment>
<evidence type="ECO:0000256" key="7">
    <source>
        <dbReference type="ARBA" id="ARBA00022729"/>
    </source>
</evidence>
<keyword evidence="9 12" id="KW-0063">Aspartyl esterase</keyword>
<comment type="pathway">
    <text evidence="2 12">Glycan metabolism; pectin degradation; 2-dehydro-3-deoxy-D-gluconate from pectin: step 1/5.</text>
</comment>
<dbReference type="Pfam" id="PF01095">
    <property type="entry name" value="Pectinesterase"/>
    <property type="match status" value="1"/>
</dbReference>
<comment type="caution">
    <text evidence="14">The sequence shown here is derived from an EMBL/GenBank/DDBJ whole genome shotgun (WGS) entry which is preliminary data.</text>
</comment>
<keyword evidence="6" id="KW-0964">Secreted</keyword>
<evidence type="ECO:0000256" key="2">
    <source>
        <dbReference type="ARBA" id="ARBA00005184"/>
    </source>
</evidence>
<dbReference type="GO" id="GO:0030599">
    <property type="term" value="F:pectinesterase activity"/>
    <property type="evidence" value="ECO:0007669"/>
    <property type="project" value="UniProtKB-UniRule"/>
</dbReference>